<comment type="caution">
    <text evidence="2">The sequence shown here is derived from an EMBL/GenBank/DDBJ whole genome shotgun (WGS) entry which is preliminary data.</text>
</comment>
<evidence type="ECO:0000313" key="2">
    <source>
        <dbReference type="EMBL" id="MDQ2064831.1"/>
    </source>
</evidence>
<dbReference type="Pfam" id="PF03992">
    <property type="entry name" value="ABM"/>
    <property type="match status" value="1"/>
</dbReference>
<dbReference type="Gene3D" id="3.30.70.100">
    <property type="match status" value="1"/>
</dbReference>
<dbReference type="EMBL" id="JAVDBT010000001">
    <property type="protein sequence ID" value="MDQ2064831.1"/>
    <property type="molecule type" value="Genomic_DNA"/>
</dbReference>
<keyword evidence="2" id="KW-0503">Monooxygenase</keyword>
<dbReference type="PROSITE" id="PS51725">
    <property type="entry name" value="ABM"/>
    <property type="match status" value="1"/>
</dbReference>
<keyword evidence="2" id="KW-0560">Oxidoreductase</keyword>
<accession>A0ABU0VSX4</accession>
<evidence type="ECO:0000313" key="3">
    <source>
        <dbReference type="Proteomes" id="UP001239680"/>
    </source>
</evidence>
<gene>
    <name evidence="2" type="ORF">Q9295_00460</name>
</gene>
<sequence>MPQIAQDFHGQTVITTFETTPGLAFDLMESLQKAYAECISKQPGFIAAGLHINDARTRVCNYSQWQRREDYQAMLRTDEMRERNRHINGLCKGFEPVMYDIIANYERLTPS</sequence>
<organism evidence="2 3">
    <name type="scientific">Pseudogemmobacter lacusdianii</name>
    <dbReference type="NCBI Taxonomy" id="3069608"/>
    <lineage>
        <taxon>Bacteria</taxon>
        <taxon>Pseudomonadati</taxon>
        <taxon>Pseudomonadota</taxon>
        <taxon>Alphaproteobacteria</taxon>
        <taxon>Rhodobacterales</taxon>
        <taxon>Paracoccaceae</taxon>
        <taxon>Pseudogemmobacter</taxon>
    </lineage>
</organism>
<evidence type="ECO:0000259" key="1">
    <source>
        <dbReference type="PROSITE" id="PS51725"/>
    </source>
</evidence>
<dbReference type="RefSeq" id="WP_306678315.1">
    <property type="nucleotide sequence ID" value="NZ_JAVDBT010000001.1"/>
</dbReference>
<dbReference type="Proteomes" id="UP001239680">
    <property type="component" value="Unassembled WGS sequence"/>
</dbReference>
<feature type="domain" description="ABM" evidence="1">
    <location>
        <begin position="11"/>
        <end position="98"/>
    </location>
</feature>
<keyword evidence="3" id="KW-1185">Reference proteome</keyword>
<protein>
    <submittedName>
        <fullName evidence="2">Antibiotic biosynthesis monooxygenase</fullName>
    </submittedName>
</protein>
<dbReference type="SUPFAM" id="SSF54909">
    <property type="entry name" value="Dimeric alpha+beta barrel"/>
    <property type="match status" value="1"/>
</dbReference>
<dbReference type="GO" id="GO:0004497">
    <property type="term" value="F:monooxygenase activity"/>
    <property type="evidence" value="ECO:0007669"/>
    <property type="project" value="UniProtKB-KW"/>
</dbReference>
<dbReference type="InterPro" id="IPR011008">
    <property type="entry name" value="Dimeric_a/b-barrel"/>
</dbReference>
<dbReference type="InterPro" id="IPR007138">
    <property type="entry name" value="ABM_dom"/>
</dbReference>
<proteinExistence type="predicted"/>
<name>A0ABU0VSX4_9RHOB</name>
<reference evidence="2 3" key="1">
    <citation type="submission" date="2023-08" db="EMBL/GenBank/DDBJ databases">
        <title>Characterization of two Paracoccaceae strains isolated from Phycosphere and proposal of Xinfangfangia lacusdiani sp. nov.</title>
        <authorList>
            <person name="Deng Y."/>
            <person name="Zhang Y.Q."/>
        </authorList>
    </citation>
    <scope>NUCLEOTIDE SEQUENCE [LARGE SCALE GENOMIC DNA]</scope>
    <source>
        <strain evidence="2 3">CPCC 101601</strain>
    </source>
</reference>